<dbReference type="STRING" id="1079994.SAMN04488565_0028"/>
<feature type="compositionally biased region" description="Low complexity" evidence="1">
    <location>
        <begin position="60"/>
        <end position="72"/>
    </location>
</feature>
<evidence type="ECO:0000313" key="4">
    <source>
        <dbReference type="EMBL" id="SDQ47928.1"/>
    </source>
</evidence>
<reference evidence="4 5" key="1">
    <citation type="submission" date="2016-10" db="EMBL/GenBank/DDBJ databases">
        <authorList>
            <person name="de Groot N.N."/>
        </authorList>
    </citation>
    <scope>NUCLEOTIDE SEQUENCE [LARGE SCALE GENOMIC DNA]</scope>
    <source>
        <strain evidence="4 5">DSM 22788</strain>
    </source>
</reference>
<name>A0A1H1B7G7_9MICO</name>
<dbReference type="Proteomes" id="UP000182690">
    <property type="component" value="Unassembled WGS sequence"/>
</dbReference>
<organism evidence="4 5">
    <name type="scientific">Leucobacter chromiiresistens</name>
    <dbReference type="NCBI Taxonomy" id="1079994"/>
    <lineage>
        <taxon>Bacteria</taxon>
        <taxon>Bacillati</taxon>
        <taxon>Actinomycetota</taxon>
        <taxon>Actinomycetes</taxon>
        <taxon>Micrococcales</taxon>
        <taxon>Microbacteriaceae</taxon>
        <taxon>Leucobacter</taxon>
    </lineage>
</organism>
<gene>
    <name evidence="3" type="ORF">SAMN04488565_0028</name>
    <name evidence="4" type="ORF">SAMN04488565_2636</name>
</gene>
<feature type="transmembrane region" description="Helical" evidence="2">
    <location>
        <begin position="12"/>
        <end position="34"/>
    </location>
</feature>
<feature type="region of interest" description="Disordered" evidence="1">
    <location>
        <begin position="60"/>
        <end position="82"/>
    </location>
</feature>
<proteinExistence type="predicted"/>
<keyword evidence="2" id="KW-0812">Transmembrane</keyword>
<evidence type="ECO:0000256" key="1">
    <source>
        <dbReference type="SAM" id="MobiDB-lite"/>
    </source>
</evidence>
<accession>A0A1H1B7G7</accession>
<dbReference type="AlphaFoldDB" id="A0A1H1B7G7"/>
<feature type="compositionally biased region" description="Polar residues" evidence="1">
    <location>
        <begin position="73"/>
        <end position="82"/>
    </location>
</feature>
<keyword evidence="2" id="KW-1133">Transmembrane helix</keyword>
<evidence type="ECO:0000256" key="2">
    <source>
        <dbReference type="SAM" id="Phobius"/>
    </source>
</evidence>
<dbReference type="EMBL" id="FNKB01000001">
    <property type="protein sequence ID" value="SDQ04963.1"/>
    <property type="molecule type" value="Genomic_DNA"/>
</dbReference>
<keyword evidence="2" id="KW-0472">Membrane</keyword>
<dbReference type="RefSeq" id="WP_010156235.1">
    <property type="nucleotide sequence ID" value="NZ_FNKB01000001.1"/>
</dbReference>
<dbReference type="EMBL" id="FNKB01000002">
    <property type="protein sequence ID" value="SDQ47928.1"/>
    <property type="molecule type" value="Genomic_DNA"/>
</dbReference>
<evidence type="ECO:0000313" key="3">
    <source>
        <dbReference type="EMBL" id="SDQ04963.1"/>
    </source>
</evidence>
<evidence type="ECO:0000313" key="5">
    <source>
        <dbReference type="Proteomes" id="UP000182690"/>
    </source>
</evidence>
<sequence>MRKISGPLTVAWRILCLLACTSALLPFTAAWFVIGPVVQGVAILLFVIFMLVIALADYASSADSPPRSAASLEQSGSCNERR</sequence>
<feature type="transmembrane region" description="Helical" evidence="2">
    <location>
        <begin position="40"/>
        <end position="59"/>
    </location>
</feature>
<protein>
    <submittedName>
        <fullName evidence="4">Uncharacterized protein</fullName>
    </submittedName>
</protein>